<comment type="similarity">
    <text evidence="2">Belongs to the VKOR family.</text>
</comment>
<dbReference type="Pfam" id="PF07884">
    <property type="entry name" value="VKOR"/>
    <property type="match status" value="1"/>
</dbReference>
<dbReference type="SMART" id="SM00756">
    <property type="entry name" value="VKc"/>
    <property type="match status" value="1"/>
</dbReference>
<feature type="transmembrane region" description="Helical" evidence="10">
    <location>
        <begin position="175"/>
        <end position="198"/>
    </location>
</feature>
<dbReference type="InterPro" id="IPR041714">
    <property type="entry name" value="VKOR_Actinobacteria"/>
</dbReference>
<dbReference type="Proteomes" id="UP000824005">
    <property type="component" value="Unassembled WGS sequence"/>
</dbReference>
<evidence type="ECO:0000256" key="5">
    <source>
        <dbReference type="ARBA" id="ARBA00022989"/>
    </source>
</evidence>
<evidence type="ECO:0000256" key="7">
    <source>
        <dbReference type="ARBA" id="ARBA00023136"/>
    </source>
</evidence>
<evidence type="ECO:0000313" key="13">
    <source>
        <dbReference type="Proteomes" id="UP000824005"/>
    </source>
</evidence>
<dbReference type="EMBL" id="DXDC01000103">
    <property type="protein sequence ID" value="HIY65324.1"/>
    <property type="molecule type" value="Genomic_DNA"/>
</dbReference>
<keyword evidence="3 10" id="KW-0812">Transmembrane</keyword>
<accession>A0A9D1YT24</accession>
<proteinExistence type="inferred from homology"/>
<feature type="transmembrane region" description="Helical" evidence="10">
    <location>
        <begin position="104"/>
        <end position="125"/>
    </location>
</feature>
<feature type="transmembrane region" description="Helical" evidence="10">
    <location>
        <begin position="131"/>
        <end position="154"/>
    </location>
</feature>
<sequence>MTHEKNDADTRVGGPAWLAWLLIASGALGLFGAFELSVERVNLLLDPEGALACDINPFITCSGAMESAQGSAFGFPNPFIGLMGFVAPIAVGVALLAGAKFKRWFWVAFTVGLTGALAFVLWLAWNSIFLLGIVCPWCFGVWVAVYAMFFPTLTHSIAEGAVKLGSGAQRSARKFLPYSWIASFLLLVVVVLTIAIRLPELVRFLFM</sequence>
<dbReference type="GO" id="GO:0016020">
    <property type="term" value="C:membrane"/>
    <property type="evidence" value="ECO:0007669"/>
    <property type="project" value="UniProtKB-SubCell"/>
</dbReference>
<dbReference type="GO" id="GO:0016491">
    <property type="term" value="F:oxidoreductase activity"/>
    <property type="evidence" value="ECO:0007669"/>
    <property type="project" value="UniProtKB-KW"/>
</dbReference>
<evidence type="ECO:0000256" key="8">
    <source>
        <dbReference type="ARBA" id="ARBA00023157"/>
    </source>
</evidence>
<organism evidence="12 13">
    <name type="scientific">Candidatus Agrococcus pullicola</name>
    <dbReference type="NCBI Taxonomy" id="2838429"/>
    <lineage>
        <taxon>Bacteria</taxon>
        <taxon>Bacillati</taxon>
        <taxon>Actinomycetota</taxon>
        <taxon>Actinomycetes</taxon>
        <taxon>Micrococcales</taxon>
        <taxon>Microbacteriaceae</taxon>
        <taxon>Agrococcus</taxon>
    </lineage>
</organism>
<comment type="subcellular location">
    <subcellularLocation>
        <location evidence="1">Membrane</location>
        <topology evidence="1">Multi-pass membrane protein</topology>
    </subcellularLocation>
</comment>
<evidence type="ECO:0000256" key="6">
    <source>
        <dbReference type="ARBA" id="ARBA00023002"/>
    </source>
</evidence>
<evidence type="ECO:0000256" key="10">
    <source>
        <dbReference type="SAM" id="Phobius"/>
    </source>
</evidence>
<gene>
    <name evidence="12" type="ORF">H9830_03475</name>
</gene>
<feature type="transmembrane region" description="Helical" evidence="10">
    <location>
        <begin position="79"/>
        <end position="97"/>
    </location>
</feature>
<evidence type="ECO:0000259" key="11">
    <source>
        <dbReference type="SMART" id="SM00756"/>
    </source>
</evidence>
<feature type="transmembrane region" description="Helical" evidence="10">
    <location>
        <begin position="12"/>
        <end position="34"/>
    </location>
</feature>
<reference evidence="12" key="1">
    <citation type="journal article" date="2021" name="PeerJ">
        <title>Extensive microbial diversity within the chicken gut microbiome revealed by metagenomics and culture.</title>
        <authorList>
            <person name="Gilroy R."/>
            <person name="Ravi A."/>
            <person name="Getino M."/>
            <person name="Pursley I."/>
            <person name="Horton D.L."/>
            <person name="Alikhan N.F."/>
            <person name="Baker D."/>
            <person name="Gharbi K."/>
            <person name="Hall N."/>
            <person name="Watson M."/>
            <person name="Adriaenssens E.M."/>
            <person name="Foster-Nyarko E."/>
            <person name="Jarju S."/>
            <person name="Secka A."/>
            <person name="Antonio M."/>
            <person name="Oren A."/>
            <person name="Chaudhuri R.R."/>
            <person name="La Ragione R."/>
            <person name="Hildebrand F."/>
            <person name="Pallen M.J."/>
        </authorList>
    </citation>
    <scope>NUCLEOTIDE SEQUENCE</scope>
    <source>
        <strain evidence="12">ChiGjej1B1-98</strain>
    </source>
</reference>
<keyword evidence="4" id="KW-0874">Quinone</keyword>
<dbReference type="InterPro" id="IPR012932">
    <property type="entry name" value="VKOR"/>
</dbReference>
<evidence type="ECO:0000256" key="2">
    <source>
        <dbReference type="ARBA" id="ARBA00006214"/>
    </source>
</evidence>
<reference evidence="12" key="2">
    <citation type="submission" date="2021-04" db="EMBL/GenBank/DDBJ databases">
        <authorList>
            <person name="Gilroy R."/>
        </authorList>
    </citation>
    <scope>NUCLEOTIDE SEQUENCE</scope>
    <source>
        <strain evidence="12">ChiGjej1B1-98</strain>
    </source>
</reference>
<evidence type="ECO:0000256" key="4">
    <source>
        <dbReference type="ARBA" id="ARBA00022719"/>
    </source>
</evidence>
<keyword evidence="9" id="KW-0676">Redox-active center</keyword>
<keyword evidence="5 10" id="KW-1133">Transmembrane helix</keyword>
<dbReference type="CDD" id="cd12922">
    <property type="entry name" value="VKOR_5"/>
    <property type="match status" value="1"/>
</dbReference>
<dbReference type="AlphaFoldDB" id="A0A9D1YT24"/>
<dbReference type="InterPro" id="IPR038354">
    <property type="entry name" value="VKOR_sf"/>
</dbReference>
<dbReference type="GO" id="GO:0048038">
    <property type="term" value="F:quinone binding"/>
    <property type="evidence" value="ECO:0007669"/>
    <property type="project" value="UniProtKB-KW"/>
</dbReference>
<feature type="domain" description="Vitamin K epoxide reductase" evidence="11">
    <location>
        <begin position="15"/>
        <end position="156"/>
    </location>
</feature>
<dbReference type="Gene3D" id="1.20.1440.130">
    <property type="entry name" value="VKOR domain"/>
    <property type="match status" value="1"/>
</dbReference>
<evidence type="ECO:0000313" key="12">
    <source>
        <dbReference type="EMBL" id="HIY65324.1"/>
    </source>
</evidence>
<evidence type="ECO:0000256" key="9">
    <source>
        <dbReference type="ARBA" id="ARBA00023284"/>
    </source>
</evidence>
<keyword evidence="8" id="KW-1015">Disulfide bond</keyword>
<keyword evidence="6" id="KW-0560">Oxidoreductase</keyword>
<keyword evidence="7 10" id="KW-0472">Membrane</keyword>
<comment type="caution">
    <text evidence="12">The sequence shown here is derived from an EMBL/GenBank/DDBJ whole genome shotgun (WGS) entry which is preliminary data.</text>
</comment>
<protein>
    <submittedName>
        <fullName evidence="12">Vitamin K epoxide reductase family protein</fullName>
    </submittedName>
</protein>
<evidence type="ECO:0000256" key="1">
    <source>
        <dbReference type="ARBA" id="ARBA00004141"/>
    </source>
</evidence>
<name>A0A9D1YT24_9MICO</name>
<evidence type="ECO:0000256" key="3">
    <source>
        <dbReference type="ARBA" id="ARBA00022692"/>
    </source>
</evidence>